<keyword evidence="1" id="KW-0175">Coiled coil</keyword>
<sequence>MELKENESKLANKFQWFLFAGVIPLLFAVVVSAIVLTFAGYDIEGAAKKYGQFIPGVSSLIPAEEGEINLEAKLRQDVKDLEALNNEQLAIVEQLEKEAEEKEGKIIDLQTQIDRLNEELKTIDQQQQDKEQTLGGLSEIYGSMSAKNAAAILTELEDQEALTILKTLSTDTLGPILEKMEPAEAARFTELLANES</sequence>
<dbReference type="InterPro" id="IPR006668">
    <property type="entry name" value="Mg_transptr_MgtE_intracell_dom"/>
</dbReference>
<evidence type="ECO:0000256" key="2">
    <source>
        <dbReference type="SAM" id="Phobius"/>
    </source>
</evidence>
<protein>
    <recommendedName>
        <fullName evidence="3">Magnesium transporter MgtE intracellular domain-containing protein</fullName>
    </recommendedName>
</protein>
<feature type="domain" description="Magnesium transporter MgtE intracellular" evidence="3">
    <location>
        <begin position="140"/>
        <end position="193"/>
    </location>
</feature>
<dbReference type="AlphaFoldDB" id="A0A6M0Q292"/>
<accession>A0A6M0Q292</accession>
<evidence type="ECO:0000313" key="4">
    <source>
        <dbReference type="EMBL" id="NEY70233.1"/>
    </source>
</evidence>
<keyword evidence="2" id="KW-0812">Transmembrane</keyword>
<feature type="coiled-coil region" evidence="1">
    <location>
        <begin position="67"/>
        <end position="133"/>
    </location>
</feature>
<evidence type="ECO:0000259" key="3">
    <source>
        <dbReference type="Pfam" id="PF03448"/>
    </source>
</evidence>
<keyword evidence="5" id="KW-1185">Reference proteome</keyword>
<keyword evidence="2" id="KW-1133">Transmembrane helix</keyword>
<evidence type="ECO:0000256" key="1">
    <source>
        <dbReference type="SAM" id="Coils"/>
    </source>
</evidence>
<gene>
    <name evidence="4" type="ORF">G4D63_00640</name>
</gene>
<dbReference type="Gene3D" id="1.25.60.10">
    <property type="entry name" value="MgtE N-terminal domain-like"/>
    <property type="match status" value="1"/>
</dbReference>
<evidence type="ECO:0000313" key="5">
    <source>
        <dbReference type="Proteomes" id="UP000481043"/>
    </source>
</evidence>
<keyword evidence="2" id="KW-0472">Membrane</keyword>
<dbReference type="SUPFAM" id="SSF158791">
    <property type="entry name" value="MgtE N-terminal domain-like"/>
    <property type="match status" value="1"/>
</dbReference>
<dbReference type="EMBL" id="JAAIWM010000001">
    <property type="protein sequence ID" value="NEY70233.1"/>
    <property type="molecule type" value="Genomic_DNA"/>
</dbReference>
<dbReference type="InterPro" id="IPR038076">
    <property type="entry name" value="MgtE_N_sf"/>
</dbReference>
<name>A0A6M0Q292_9BACI</name>
<dbReference type="Proteomes" id="UP000481043">
    <property type="component" value="Unassembled WGS sequence"/>
</dbReference>
<comment type="caution">
    <text evidence="4">The sequence shown here is derived from an EMBL/GenBank/DDBJ whole genome shotgun (WGS) entry which is preliminary data.</text>
</comment>
<proteinExistence type="predicted"/>
<organism evidence="4 5">
    <name type="scientific">Bacillus mesophilus</name>
    <dbReference type="NCBI Taxonomy" id="1808955"/>
    <lineage>
        <taxon>Bacteria</taxon>
        <taxon>Bacillati</taxon>
        <taxon>Bacillota</taxon>
        <taxon>Bacilli</taxon>
        <taxon>Bacillales</taxon>
        <taxon>Bacillaceae</taxon>
        <taxon>Bacillus</taxon>
    </lineage>
</organism>
<dbReference type="RefSeq" id="WP_163176668.1">
    <property type="nucleotide sequence ID" value="NZ_JAAIWM010000001.1"/>
</dbReference>
<feature type="transmembrane region" description="Helical" evidence="2">
    <location>
        <begin position="16"/>
        <end position="39"/>
    </location>
</feature>
<reference evidence="4 5" key="1">
    <citation type="submission" date="2020-02" db="EMBL/GenBank/DDBJ databases">
        <title>Bacillus aquiflavi sp. nov., isolated from yellow water of strong flavor Chinese baijiu in Yibin region of China.</title>
        <authorList>
            <person name="Xie J."/>
        </authorList>
    </citation>
    <scope>NUCLEOTIDE SEQUENCE [LARGE SCALE GENOMIC DNA]</scope>
    <source>
        <strain evidence="4 5">SA4</strain>
    </source>
</reference>
<dbReference type="Pfam" id="PF03448">
    <property type="entry name" value="MgtE_N"/>
    <property type="match status" value="1"/>
</dbReference>